<dbReference type="GO" id="GO:0003676">
    <property type="term" value="F:nucleic acid binding"/>
    <property type="evidence" value="ECO:0007669"/>
    <property type="project" value="InterPro"/>
</dbReference>
<comment type="caution">
    <text evidence="13">The sequence shown here is derived from an EMBL/GenBank/DDBJ whole genome shotgun (WGS) entry which is preliminary data.</text>
</comment>
<dbReference type="CDD" id="cd09278">
    <property type="entry name" value="RNase_HI_prokaryote_like"/>
    <property type="match status" value="1"/>
</dbReference>
<keyword evidence="10" id="KW-0460">Magnesium</keyword>
<evidence type="ECO:0000256" key="6">
    <source>
        <dbReference type="ARBA" id="ARBA00022722"/>
    </source>
</evidence>
<dbReference type="InterPro" id="IPR022892">
    <property type="entry name" value="RNaseHI"/>
</dbReference>
<feature type="domain" description="RNase H type-1" evidence="12">
    <location>
        <begin position="116"/>
        <end position="257"/>
    </location>
</feature>
<evidence type="ECO:0000313" key="14">
    <source>
        <dbReference type="Proteomes" id="UP000280726"/>
    </source>
</evidence>
<reference evidence="13 14" key="1">
    <citation type="submission" date="2018-11" db="EMBL/GenBank/DDBJ databases">
        <title>Sequencing the genomes of 1000 actinobacteria strains.</title>
        <authorList>
            <person name="Klenk H.-P."/>
        </authorList>
    </citation>
    <scope>NUCLEOTIDE SEQUENCE [LARGE SCALE GENOMIC DNA]</scope>
    <source>
        <strain evidence="13 14">DSM 14418</strain>
    </source>
</reference>
<evidence type="ECO:0000256" key="7">
    <source>
        <dbReference type="ARBA" id="ARBA00022723"/>
    </source>
</evidence>
<dbReference type="EC" id="3.1.26.4" evidence="5"/>
<evidence type="ECO:0000259" key="12">
    <source>
        <dbReference type="PROSITE" id="PS50879"/>
    </source>
</evidence>
<dbReference type="SUPFAM" id="SSF53098">
    <property type="entry name" value="Ribonuclease H-like"/>
    <property type="match status" value="1"/>
</dbReference>
<dbReference type="GO" id="GO:0004523">
    <property type="term" value="F:RNA-DNA hybrid ribonuclease activity"/>
    <property type="evidence" value="ECO:0007669"/>
    <property type="project" value="UniProtKB-EC"/>
</dbReference>
<comment type="subunit">
    <text evidence="4">Monomer.</text>
</comment>
<keyword evidence="6" id="KW-0540">Nuclease</keyword>
<keyword evidence="8" id="KW-0255">Endonuclease</keyword>
<evidence type="ECO:0000256" key="8">
    <source>
        <dbReference type="ARBA" id="ARBA00022759"/>
    </source>
</evidence>
<keyword evidence="14" id="KW-1185">Reference proteome</keyword>
<dbReference type="Pfam" id="PF00075">
    <property type="entry name" value="RNase_H"/>
    <property type="match status" value="1"/>
</dbReference>
<dbReference type="PANTHER" id="PTHR10642:SF26">
    <property type="entry name" value="RIBONUCLEASE H1"/>
    <property type="match status" value="1"/>
</dbReference>
<dbReference type="InterPro" id="IPR002156">
    <property type="entry name" value="RNaseH_domain"/>
</dbReference>
<dbReference type="InterPro" id="IPR036397">
    <property type="entry name" value="RNaseH_sf"/>
</dbReference>
<dbReference type="EMBL" id="RKRA01000001">
    <property type="protein sequence ID" value="RPF28396.1"/>
    <property type="molecule type" value="Genomic_DNA"/>
</dbReference>
<comment type="similarity">
    <text evidence="3">Belongs to the RNase H family.</text>
</comment>
<name>A0A3N4Z913_9MICO</name>
<keyword evidence="9" id="KW-0378">Hydrolase</keyword>
<accession>A0A3N4Z913</accession>
<protein>
    <recommendedName>
        <fullName evidence="5">ribonuclease H</fullName>
        <ecNumber evidence="5">3.1.26.4</ecNumber>
    </recommendedName>
</protein>
<dbReference type="InterPro" id="IPR012337">
    <property type="entry name" value="RNaseH-like_sf"/>
</dbReference>
<organism evidence="13 14">
    <name type="scientific">Georgenia muralis</name>
    <dbReference type="NCBI Taxonomy" id="154117"/>
    <lineage>
        <taxon>Bacteria</taxon>
        <taxon>Bacillati</taxon>
        <taxon>Actinomycetota</taxon>
        <taxon>Actinomycetes</taxon>
        <taxon>Micrococcales</taxon>
        <taxon>Bogoriellaceae</taxon>
        <taxon>Georgenia</taxon>
    </lineage>
</organism>
<dbReference type="GO" id="GO:0043137">
    <property type="term" value="P:DNA replication, removal of RNA primer"/>
    <property type="evidence" value="ECO:0007669"/>
    <property type="project" value="TreeGrafter"/>
</dbReference>
<dbReference type="Proteomes" id="UP000280726">
    <property type="component" value="Unassembled WGS sequence"/>
</dbReference>
<feature type="compositionally biased region" description="Low complexity" evidence="11">
    <location>
        <begin position="75"/>
        <end position="112"/>
    </location>
</feature>
<evidence type="ECO:0000256" key="5">
    <source>
        <dbReference type="ARBA" id="ARBA00012180"/>
    </source>
</evidence>
<proteinExistence type="inferred from homology"/>
<gene>
    <name evidence="13" type="ORF">EDD32_2922</name>
</gene>
<evidence type="ECO:0000256" key="2">
    <source>
        <dbReference type="ARBA" id="ARBA00001946"/>
    </source>
</evidence>
<dbReference type="Gene3D" id="3.30.420.10">
    <property type="entry name" value="Ribonuclease H-like superfamily/Ribonuclease H"/>
    <property type="match status" value="1"/>
</dbReference>
<dbReference type="AlphaFoldDB" id="A0A3N4Z913"/>
<keyword evidence="7" id="KW-0479">Metal-binding</keyword>
<evidence type="ECO:0000256" key="9">
    <source>
        <dbReference type="ARBA" id="ARBA00022801"/>
    </source>
</evidence>
<comment type="catalytic activity">
    <reaction evidence="1">
        <text>Endonucleolytic cleavage to 5'-phosphomonoester.</text>
        <dbReference type="EC" id="3.1.26.4"/>
    </reaction>
</comment>
<evidence type="ECO:0000313" key="13">
    <source>
        <dbReference type="EMBL" id="RPF28396.1"/>
    </source>
</evidence>
<dbReference type="InterPro" id="IPR050092">
    <property type="entry name" value="RNase_H"/>
</dbReference>
<sequence>MAGTWSTQTELGAAYALTARQVGTHLAALGLKEGARASEDAVTDGLAREATLRDGTGFFVWHTERVTALLAGRGLTRAPGGAGAPAAGRGAARTAGASGGAPARGAVPADGATRPNGHDRVVATDGSALGNPGPTGWAWVDQTTGETGSGGLAHGTNNIGELLALREALRHAGPEGDLLVRADSQYVINIATRWAVGWRRRGWRKGDGKVPENLEIVQDILVALEAREGRTDFEWVRGHAGDEHNERADALANAAARAARG</sequence>
<evidence type="ECO:0000256" key="1">
    <source>
        <dbReference type="ARBA" id="ARBA00000077"/>
    </source>
</evidence>
<feature type="region of interest" description="Disordered" evidence="11">
    <location>
        <begin position="75"/>
        <end position="153"/>
    </location>
</feature>
<evidence type="ECO:0000256" key="4">
    <source>
        <dbReference type="ARBA" id="ARBA00011245"/>
    </source>
</evidence>
<evidence type="ECO:0000256" key="11">
    <source>
        <dbReference type="SAM" id="MobiDB-lite"/>
    </source>
</evidence>
<dbReference type="RefSeq" id="WP_211338843.1">
    <property type="nucleotide sequence ID" value="NZ_RKRA01000001.1"/>
</dbReference>
<dbReference type="PANTHER" id="PTHR10642">
    <property type="entry name" value="RIBONUCLEASE H1"/>
    <property type="match status" value="1"/>
</dbReference>
<dbReference type="PROSITE" id="PS50879">
    <property type="entry name" value="RNASE_H_1"/>
    <property type="match status" value="1"/>
</dbReference>
<dbReference type="GO" id="GO:0046872">
    <property type="term" value="F:metal ion binding"/>
    <property type="evidence" value="ECO:0007669"/>
    <property type="project" value="UniProtKB-KW"/>
</dbReference>
<comment type="cofactor">
    <cofactor evidence="2">
        <name>Mg(2+)</name>
        <dbReference type="ChEBI" id="CHEBI:18420"/>
    </cofactor>
</comment>
<evidence type="ECO:0000256" key="10">
    <source>
        <dbReference type="ARBA" id="ARBA00022842"/>
    </source>
</evidence>
<evidence type="ECO:0000256" key="3">
    <source>
        <dbReference type="ARBA" id="ARBA00005300"/>
    </source>
</evidence>